<evidence type="ECO:0000256" key="2">
    <source>
        <dbReference type="ARBA" id="ARBA00023172"/>
    </source>
</evidence>
<feature type="domain" description="Tyr recombinase" evidence="4">
    <location>
        <begin position="35"/>
        <end position="183"/>
    </location>
</feature>
<evidence type="ECO:0000256" key="3">
    <source>
        <dbReference type="SAM" id="MobiDB-lite"/>
    </source>
</evidence>
<dbReference type="OrthoDB" id="7697116at2759"/>
<reference evidence="5 6" key="1">
    <citation type="journal article" date="2017" name="Curr. Biol.">
        <title>The Evolution of Venom by Co-option of Single-Copy Genes.</title>
        <authorList>
            <person name="Martinson E.O."/>
            <person name="Mrinalini"/>
            <person name="Kelkar Y.D."/>
            <person name="Chang C.H."/>
            <person name="Werren J.H."/>
        </authorList>
    </citation>
    <scope>NUCLEOTIDE SEQUENCE [LARGE SCALE GENOMIC DNA]</scope>
    <source>
        <strain evidence="5 6">Alberta</strain>
        <tissue evidence="5">Whole body</tissue>
    </source>
</reference>
<dbReference type="InterPro" id="IPR013762">
    <property type="entry name" value="Integrase-like_cat_sf"/>
</dbReference>
<dbReference type="SUPFAM" id="SSF56349">
    <property type="entry name" value="DNA breaking-rejoining enzymes"/>
    <property type="match status" value="1"/>
</dbReference>
<comment type="caution">
    <text evidence="5">The sequence shown here is derived from an EMBL/GenBank/DDBJ whole genome shotgun (WGS) entry which is preliminary data.</text>
</comment>
<organism evidence="5 6">
    <name type="scientific">Trichomalopsis sarcophagae</name>
    <dbReference type="NCBI Taxonomy" id="543379"/>
    <lineage>
        <taxon>Eukaryota</taxon>
        <taxon>Metazoa</taxon>
        <taxon>Ecdysozoa</taxon>
        <taxon>Arthropoda</taxon>
        <taxon>Hexapoda</taxon>
        <taxon>Insecta</taxon>
        <taxon>Pterygota</taxon>
        <taxon>Neoptera</taxon>
        <taxon>Endopterygota</taxon>
        <taxon>Hymenoptera</taxon>
        <taxon>Apocrita</taxon>
        <taxon>Proctotrupomorpha</taxon>
        <taxon>Chalcidoidea</taxon>
        <taxon>Pteromalidae</taxon>
        <taxon>Pteromalinae</taxon>
        <taxon>Trichomalopsis</taxon>
    </lineage>
</organism>
<dbReference type="Gene3D" id="1.10.443.10">
    <property type="entry name" value="Intergrase catalytic core"/>
    <property type="match status" value="1"/>
</dbReference>
<evidence type="ECO:0000313" key="5">
    <source>
        <dbReference type="EMBL" id="OXU30657.1"/>
    </source>
</evidence>
<dbReference type="GO" id="GO:0015074">
    <property type="term" value="P:DNA integration"/>
    <property type="evidence" value="ECO:0007669"/>
    <property type="project" value="InterPro"/>
</dbReference>
<evidence type="ECO:0000259" key="4">
    <source>
        <dbReference type="Pfam" id="PF00589"/>
    </source>
</evidence>
<dbReference type="STRING" id="543379.A0A232FK08"/>
<dbReference type="PANTHER" id="PTHR30349:SF41">
    <property type="entry name" value="INTEGRASE_RECOMBINASE PROTEIN MJ0367-RELATED"/>
    <property type="match status" value="1"/>
</dbReference>
<keyword evidence="1" id="KW-0238">DNA-binding</keyword>
<dbReference type="PANTHER" id="PTHR30349">
    <property type="entry name" value="PHAGE INTEGRASE-RELATED"/>
    <property type="match status" value="1"/>
</dbReference>
<dbReference type="InterPro" id="IPR011010">
    <property type="entry name" value="DNA_brk_join_enz"/>
</dbReference>
<feature type="region of interest" description="Disordered" evidence="3">
    <location>
        <begin position="291"/>
        <end position="310"/>
    </location>
</feature>
<feature type="compositionally biased region" description="Polar residues" evidence="3">
    <location>
        <begin position="292"/>
        <end position="310"/>
    </location>
</feature>
<gene>
    <name evidence="5" type="ORF">TSAR_007301</name>
</gene>
<protein>
    <recommendedName>
        <fullName evidence="4">Tyr recombinase domain-containing protein</fullName>
    </recommendedName>
</protein>
<keyword evidence="6" id="KW-1185">Reference proteome</keyword>
<name>A0A232FK08_9HYME</name>
<evidence type="ECO:0000256" key="1">
    <source>
        <dbReference type="ARBA" id="ARBA00023125"/>
    </source>
</evidence>
<dbReference type="GO" id="GO:0006310">
    <property type="term" value="P:DNA recombination"/>
    <property type="evidence" value="ECO:0007669"/>
    <property type="project" value="UniProtKB-KW"/>
</dbReference>
<proteinExistence type="predicted"/>
<evidence type="ECO:0000313" key="6">
    <source>
        <dbReference type="Proteomes" id="UP000215335"/>
    </source>
</evidence>
<dbReference type="InterPro" id="IPR002104">
    <property type="entry name" value="Integrase_catalytic"/>
</dbReference>
<dbReference type="InterPro" id="IPR050090">
    <property type="entry name" value="Tyrosine_recombinase_XerCD"/>
</dbReference>
<dbReference type="Proteomes" id="UP000215335">
    <property type="component" value="Unassembled WGS sequence"/>
</dbReference>
<accession>A0A232FK08</accession>
<sequence>MNSVEADLEGALSVLNNNLRIAIDELAPMNTVALIFGIAGALRRIEFTNIVVKDVTKLDDEESLLVRIPKTKNYVPRSFTITGALFDYCWRYMQLRPVCCATERFFLRYTNGKCVAQPVGVNKFAAMPKEIATYLKLQDVDKYTGHSFRMTSATLLVDAGADLLTLQRYGGWKSSTVAIGYIAESLNNKKMICGQISSGLHLNTHRMSSNKDVTPRATLTRMPLSPKVHQAASSINQVPQVTPRLISKSRKSQEVTSSSPAVENEIENVHHDELNVPVIEKLNVPVIEKQETSANQESNEQPKSIPQSTIKVSYDKPISSQPVRQDTLRFPVFYDPDLGLYTPGSNNLSTPNKTFIFNDCQVTINYVDHQKVKSAIHKLVQTDDICQM</sequence>
<keyword evidence="2" id="KW-0233">DNA recombination</keyword>
<dbReference type="EMBL" id="NNAY01000134">
    <property type="protein sequence ID" value="OXU30657.1"/>
    <property type="molecule type" value="Genomic_DNA"/>
</dbReference>
<dbReference type="Pfam" id="PF00589">
    <property type="entry name" value="Phage_integrase"/>
    <property type="match status" value="1"/>
</dbReference>
<dbReference type="GO" id="GO:0003677">
    <property type="term" value="F:DNA binding"/>
    <property type="evidence" value="ECO:0007669"/>
    <property type="project" value="UniProtKB-KW"/>
</dbReference>
<dbReference type="AlphaFoldDB" id="A0A232FK08"/>